<protein>
    <recommendedName>
        <fullName evidence="3">Talin N-terminal F0 domain-containing protein</fullName>
    </recommendedName>
</protein>
<dbReference type="PANTHER" id="PTHR24135:SF28">
    <property type="entry name" value="LD13733P"/>
    <property type="match status" value="1"/>
</dbReference>
<feature type="repeat" description="ANK" evidence="1">
    <location>
        <begin position="296"/>
        <end position="328"/>
    </location>
</feature>
<dbReference type="GO" id="GO:0035255">
    <property type="term" value="F:ionotropic glutamate receptor binding"/>
    <property type="evidence" value="ECO:0007669"/>
    <property type="project" value="TreeGrafter"/>
</dbReference>
<evidence type="ECO:0000256" key="2">
    <source>
        <dbReference type="SAM" id="MobiDB-lite"/>
    </source>
</evidence>
<dbReference type="SUPFAM" id="SSF48403">
    <property type="entry name" value="Ankyrin repeat"/>
    <property type="match status" value="1"/>
</dbReference>
<dbReference type="Gene3D" id="3.10.20.90">
    <property type="entry name" value="Phosphatidylinositol 3-kinase Catalytic Subunit, Chain A, domain 1"/>
    <property type="match status" value="1"/>
</dbReference>
<keyword evidence="1" id="KW-0040">ANK repeat</keyword>
<keyword evidence="5" id="KW-1185">Reference proteome</keyword>
<feature type="region of interest" description="Disordered" evidence="2">
    <location>
        <begin position="437"/>
        <end position="495"/>
    </location>
</feature>
<dbReference type="InterPro" id="IPR032425">
    <property type="entry name" value="FERM_f0"/>
</dbReference>
<feature type="domain" description="Talin N-terminal F0" evidence="3">
    <location>
        <begin position="22"/>
        <end position="102"/>
    </location>
</feature>
<feature type="compositionally biased region" description="Low complexity" evidence="2">
    <location>
        <begin position="539"/>
        <end position="561"/>
    </location>
</feature>
<feature type="compositionally biased region" description="Low complexity" evidence="2">
    <location>
        <begin position="599"/>
        <end position="623"/>
    </location>
</feature>
<feature type="repeat" description="ANK" evidence="1">
    <location>
        <begin position="263"/>
        <end position="295"/>
    </location>
</feature>
<evidence type="ECO:0000313" key="5">
    <source>
        <dbReference type="Proteomes" id="UP001212152"/>
    </source>
</evidence>
<feature type="compositionally biased region" description="Basic residues" evidence="2">
    <location>
        <begin position="446"/>
        <end position="463"/>
    </location>
</feature>
<feature type="compositionally biased region" description="Polar residues" evidence="2">
    <location>
        <begin position="652"/>
        <end position="674"/>
    </location>
</feature>
<dbReference type="InterPro" id="IPR002110">
    <property type="entry name" value="Ankyrin_rpt"/>
</dbReference>
<dbReference type="Gene3D" id="1.25.40.20">
    <property type="entry name" value="Ankyrin repeat-containing domain"/>
    <property type="match status" value="2"/>
</dbReference>
<dbReference type="Pfam" id="PF16511">
    <property type="entry name" value="FERM_f0"/>
    <property type="match status" value="1"/>
</dbReference>
<comment type="caution">
    <text evidence="4">The sequence shown here is derived from an EMBL/GenBank/DDBJ whole genome shotgun (WGS) entry which is preliminary data.</text>
</comment>
<feature type="region of interest" description="Disordered" evidence="2">
    <location>
        <begin position="518"/>
        <end position="674"/>
    </location>
</feature>
<dbReference type="PROSITE" id="PS50088">
    <property type="entry name" value="ANK_REPEAT"/>
    <property type="match status" value="4"/>
</dbReference>
<accession>A0AAD5TBK8</accession>
<dbReference type="AlphaFoldDB" id="A0AAD5TBK8"/>
<dbReference type="PROSITE" id="PS50297">
    <property type="entry name" value="ANK_REP_REGION"/>
    <property type="match status" value="3"/>
</dbReference>
<reference evidence="4" key="1">
    <citation type="submission" date="2020-05" db="EMBL/GenBank/DDBJ databases">
        <title>Phylogenomic resolution of chytrid fungi.</title>
        <authorList>
            <person name="Stajich J.E."/>
            <person name="Amses K."/>
            <person name="Simmons R."/>
            <person name="Seto K."/>
            <person name="Myers J."/>
            <person name="Bonds A."/>
            <person name="Quandt C.A."/>
            <person name="Barry K."/>
            <person name="Liu P."/>
            <person name="Grigoriev I."/>
            <person name="Longcore J.E."/>
            <person name="James T.Y."/>
        </authorList>
    </citation>
    <scope>NUCLEOTIDE SEQUENCE</scope>
    <source>
        <strain evidence="4">JEL0379</strain>
    </source>
</reference>
<dbReference type="PRINTS" id="PR01217">
    <property type="entry name" value="PRICHEXTENSN"/>
</dbReference>
<sequence>MSAPTAPNLASAAVPDDKGTGLVLRISLPSQEWSKAIKVYTRETIWEIKRRIVEKMASGIEDALNYGLFVPADPKSGKQGRFLDEKREIGTVITENSTLIEFVPKFRVVTTTSAADTDGGSPSLNSKKKQKKFVEDVIKGNVDKIRERGSKGFDPNFYNENGDTPLTLAVMNNDRDTITALLEGGALIDYRLGKKDAWKTALHVAAANNKVLALQTLIAHGAWVNCPDGANLPALYYATQNSHPECVLRLLLARSNPDATDDTGKAPLHLACYSNHEAIASLLIDCGASMNAPNAAGNTPLHVAATRNAKECAKWLVLRGCEREKPNLSGQTAAQLATLSGNGDIAELIKKFTDSMIVPPPPKLPADELSVLTPAVPALALGTIRGGPTPFAAAGTHSRTASGEVGFDPRRASVFPAGVEHPQITKSFSIQSLSATAAGASPKVGGPRRKQSGLHNRGSRARKSVVGNEKFVPPPPSTPRPSDESDEAPPPATLDVAPEAALSPSLFASNLAAKSAHLEDAASVPPSRDSQPATPPPSSTATPPVSTPRQRPPSLAGLLSLAPPPGPPPAHLLKDAAAAAAAKLQFAAPPPPRVPPPATAKAPIVDEAAQVPPTAVANPTAPSDAPPQPTPSSPTAVVDSTPTEAPPRAKSRPQSILSSRRATTTAQLPAQTSDALTAAETKARAHQIVAMLRAAVQGEEDLEIDLELLLDGFGTLERALDESEGKCRELERVVASYGTVIAGGQTA</sequence>
<dbReference type="SMART" id="SM00248">
    <property type="entry name" value="ANK"/>
    <property type="match status" value="6"/>
</dbReference>
<gene>
    <name evidence="4" type="ORF">HDU87_000971</name>
</gene>
<dbReference type="Pfam" id="PF00023">
    <property type="entry name" value="Ank"/>
    <property type="match status" value="1"/>
</dbReference>
<dbReference type="EMBL" id="JADGJQ010000117">
    <property type="protein sequence ID" value="KAJ3168725.1"/>
    <property type="molecule type" value="Genomic_DNA"/>
</dbReference>
<evidence type="ECO:0000313" key="4">
    <source>
        <dbReference type="EMBL" id="KAJ3168725.1"/>
    </source>
</evidence>
<feature type="compositionally biased region" description="Low complexity" evidence="2">
    <location>
        <begin position="575"/>
        <end position="587"/>
    </location>
</feature>
<evidence type="ECO:0000259" key="3">
    <source>
        <dbReference type="Pfam" id="PF16511"/>
    </source>
</evidence>
<organism evidence="4 5">
    <name type="scientific">Geranomyces variabilis</name>
    <dbReference type="NCBI Taxonomy" id="109894"/>
    <lineage>
        <taxon>Eukaryota</taxon>
        <taxon>Fungi</taxon>
        <taxon>Fungi incertae sedis</taxon>
        <taxon>Chytridiomycota</taxon>
        <taxon>Chytridiomycota incertae sedis</taxon>
        <taxon>Chytridiomycetes</taxon>
        <taxon>Spizellomycetales</taxon>
        <taxon>Powellomycetaceae</taxon>
        <taxon>Geranomyces</taxon>
    </lineage>
</organism>
<dbReference type="InterPro" id="IPR051569">
    <property type="entry name" value="SHANK"/>
</dbReference>
<dbReference type="PANTHER" id="PTHR24135">
    <property type="entry name" value="SH3 AND MULTIPLE ANKYRIN REPEAT DOMAINS PROTEIN"/>
    <property type="match status" value="1"/>
</dbReference>
<evidence type="ECO:0000256" key="1">
    <source>
        <dbReference type="PROSITE-ProRule" id="PRU00023"/>
    </source>
</evidence>
<feature type="compositionally biased region" description="Pro residues" evidence="2">
    <location>
        <begin position="588"/>
        <end position="598"/>
    </location>
</feature>
<feature type="repeat" description="ANK" evidence="1">
    <location>
        <begin position="197"/>
        <end position="229"/>
    </location>
</feature>
<name>A0AAD5TBK8_9FUNG</name>
<dbReference type="Proteomes" id="UP001212152">
    <property type="component" value="Unassembled WGS sequence"/>
</dbReference>
<dbReference type="Pfam" id="PF12796">
    <property type="entry name" value="Ank_2"/>
    <property type="match status" value="2"/>
</dbReference>
<feature type="repeat" description="ANK" evidence="1">
    <location>
        <begin position="161"/>
        <end position="193"/>
    </location>
</feature>
<dbReference type="InterPro" id="IPR036770">
    <property type="entry name" value="Ankyrin_rpt-contain_sf"/>
</dbReference>
<dbReference type="GO" id="GO:0030160">
    <property type="term" value="F:synaptic receptor adaptor activity"/>
    <property type="evidence" value="ECO:0007669"/>
    <property type="project" value="TreeGrafter"/>
</dbReference>
<proteinExistence type="predicted"/>